<accession>A0ABZ0ICB2</accession>
<organism evidence="7 8">
    <name type="scientific">Congregibacter brevis</name>
    <dbReference type="NCBI Taxonomy" id="3081201"/>
    <lineage>
        <taxon>Bacteria</taxon>
        <taxon>Pseudomonadati</taxon>
        <taxon>Pseudomonadota</taxon>
        <taxon>Gammaproteobacteria</taxon>
        <taxon>Cellvibrionales</taxon>
        <taxon>Halieaceae</taxon>
        <taxon>Congregibacter</taxon>
    </lineage>
</organism>
<evidence type="ECO:0000256" key="1">
    <source>
        <dbReference type="ARBA" id="ARBA00001974"/>
    </source>
</evidence>
<dbReference type="Proteomes" id="UP001626549">
    <property type="component" value="Chromosome"/>
</dbReference>
<name>A0ABZ0ICB2_9GAMM</name>
<dbReference type="PROSITE" id="PS51257">
    <property type="entry name" value="PROKAR_LIPOPROTEIN"/>
    <property type="match status" value="1"/>
</dbReference>
<dbReference type="InterPro" id="IPR036188">
    <property type="entry name" value="FAD/NAD-bd_sf"/>
</dbReference>
<keyword evidence="8" id="KW-1185">Reference proteome</keyword>
<dbReference type="InterPro" id="IPR023753">
    <property type="entry name" value="FAD/NAD-binding_dom"/>
</dbReference>
<keyword evidence="3" id="KW-0285">Flavoprotein</keyword>
<dbReference type="PANTHER" id="PTHR42913">
    <property type="entry name" value="APOPTOSIS-INDUCING FACTOR 1"/>
    <property type="match status" value="1"/>
</dbReference>
<dbReference type="PANTHER" id="PTHR42913:SF3">
    <property type="entry name" value="64 KDA MITOCHONDRIAL NADH DEHYDROGENASE (EUROFUNG)"/>
    <property type="match status" value="1"/>
</dbReference>
<dbReference type="SUPFAM" id="SSF51905">
    <property type="entry name" value="FAD/NAD(P)-binding domain"/>
    <property type="match status" value="1"/>
</dbReference>
<dbReference type="Gene3D" id="3.50.50.100">
    <property type="match status" value="1"/>
</dbReference>
<protein>
    <submittedName>
        <fullName evidence="7">FAD-dependent oxidoreductase</fullName>
    </submittedName>
</protein>
<gene>
    <name evidence="7" type="ORF">R0137_01070</name>
</gene>
<evidence type="ECO:0000256" key="2">
    <source>
        <dbReference type="ARBA" id="ARBA00005272"/>
    </source>
</evidence>
<evidence type="ECO:0000256" key="5">
    <source>
        <dbReference type="ARBA" id="ARBA00023002"/>
    </source>
</evidence>
<sequence length="402" mass="43688">MTKRRVVIVGGGFAGLACANELDCDQFAVTLIDRKTSFEFLPNIHELISGVKKPGQLRLSLRANLQARGHRFVHGTVTALDPQTRRVTVDTEKHFEADFLVIALGSADASYGVSGVAKHSYGFKSVEQCKAIQQRLKNLGRDGGRVVIIGGGLEGIEALGEVLRRYRQQSLDISLVEARPRLLPEGPQAVGELIARHSSEWNVNLVTADPVQRITPKTVQLSSGRKLRSDLTIWTGGPAPPSLLAESGLAEPKAWAPVDENLTHPGYSKVFVAGDAAELANPINKQAYHALDMGRCIAENIKRCENKKSLRRYKPSDKPTLLAFGDLDSVLISDRLTLAGPPLAAAKEAVFAAVMAQLDVRAPGVKLDAALGRGKQATEQLLWPTLSNWRALKKQTKVRKLP</sequence>
<comment type="cofactor">
    <cofactor evidence="1">
        <name>FAD</name>
        <dbReference type="ChEBI" id="CHEBI:57692"/>
    </cofactor>
</comment>
<comment type="similarity">
    <text evidence="2">Belongs to the NADH dehydrogenase family.</text>
</comment>
<keyword evidence="4" id="KW-0274">FAD</keyword>
<evidence type="ECO:0000256" key="4">
    <source>
        <dbReference type="ARBA" id="ARBA00022827"/>
    </source>
</evidence>
<proteinExistence type="inferred from homology"/>
<reference evidence="7 8" key="1">
    <citation type="submission" date="2023-10" db="EMBL/GenBank/DDBJ databases">
        <title>Two novel species belonging to the OM43/NOR5 clade.</title>
        <authorList>
            <person name="Park M."/>
        </authorList>
    </citation>
    <scope>NUCLEOTIDE SEQUENCE [LARGE SCALE GENOMIC DNA]</scope>
    <source>
        <strain evidence="7 8">IMCC45268</strain>
    </source>
</reference>
<evidence type="ECO:0000313" key="7">
    <source>
        <dbReference type="EMBL" id="WOJ97179.1"/>
    </source>
</evidence>
<dbReference type="Pfam" id="PF07992">
    <property type="entry name" value="Pyr_redox_2"/>
    <property type="match status" value="1"/>
</dbReference>
<feature type="domain" description="FAD/NAD(P)-binding" evidence="6">
    <location>
        <begin position="5"/>
        <end position="294"/>
    </location>
</feature>
<evidence type="ECO:0000313" key="8">
    <source>
        <dbReference type="Proteomes" id="UP001626549"/>
    </source>
</evidence>
<dbReference type="InterPro" id="IPR051169">
    <property type="entry name" value="NADH-Q_oxidoreductase"/>
</dbReference>
<evidence type="ECO:0000259" key="6">
    <source>
        <dbReference type="Pfam" id="PF07992"/>
    </source>
</evidence>
<dbReference type="PRINTS" id="PR00368">
    <property type="entry name" value="FADPNR"/>
</dbReference>
<dbReference type="RefSeq" id="WP_407327880.1">
    <property type="nucleotide sequence ID" value="NZ_CP136865.1"/>
</dbReference>
<keyword evidence="5" id="KW-0560">Oxidoreductase</keyword>
<evidence type="ECO:0000256" key="3">
    <source>
        <dbReference type="ARBA" id="ARBA00022630"/>
    </source>
</evidence>
<dbReference type="EMBL" id="CP136865">
    <property type="protein sequence ID" value="WOJ97179.1"/>
    <property type="molecule type" value="Genomic_DNA"/>
</dbReference>